<keyword evidence="4" id="KW-0813">Transport</keyword>
<comment type="similarity">
    <text evidence="2">Belongs to the PI3/PI4-kinase family. Type II PI4K subfamily.</text>
</comment>
<dbReference type="InterPro" id="IPR011993">
    <property type="entry name" value="PH-like_dom_sf"/>
</dbReference>
<evidence type="ECO:0000256" key="3">
    <source>
        <dbReference type="ARBA" id="ARBA00012169"/>
    </source>
</evidence>
<feature type="region of interest" description="Disordered" evidence="14">
    <location>
        <begin position="100"/>
        <end position="193"/>
    </location>
</feature>
<feature type="region of interest" description="Disordered" evidence="14">
    <location>
        <begin position="564"/>
        <end position="596"/>
    </location>
</feature>
<name>A0ABY8TGW2_TETOB</name>
<accession>A0ABY8TGW2</accession>
<evidence type="ECO:0000313" key="18">
    <source>
        <dbReference type="Proteomes" id="UP001244341"/>
    </source>
</evidence>
<evidence type="ECO:0000256" key="8">
    <source>
        <dbReference type="ARBA" id="ARBA00022816"/>
    </source>
</evidence>
<dbReference type="InterPro" id="IPR044571">
    <property type="entry name" value="P4KG1-8"/>
</dbReference>
<evidence type="ECO:0000259" key="15">
    <source>
        <dbReference type="PROSITE" id="PS50196"/>
    </source>
</evidence>
<feature type="compositionally biased region" description="Basic residues" evidence="14">
    <location>
        <begin position="41"/>
        <end position="50"/>
    </location>
</feature>
<dbReference type="EC" id="2.7.1.67" evidence="3"/>
<evidence type="ECO:0000256" key="5">
    <source>
        <dbReference type="ARBA" id="ARBA00022679"/>
    </source>
</evidence>
<dbReference type="SMART" id="SM00160">
    <property type="entry name" value="RanBD"/>
    <property type="match status" value="1"/>
</dbReference>
<evidence type="ECO:0000256" key="7">
    <source>
        <dbReference type="ARBA" id="ARBA00022777"/>
    </source>
</evidence>
<dbReference type="Pfam" id="PF00638">
    <property type="entry name" value="Ran_BP1"/>
    <property type="match status" value="1"/>
</dbReference>
<proteinExistence type="inferred from homology"/>
<keyword evidence="18" id="KW-1185">Reference proteome</keyword>
<keyword evidence="8" id="KW-0509">mRNA transport</keyword>
<evidence type="ECO:0000256" key="1">
    <source>
        <dbReference type="ARBA" id="ARBA00004567"/>
    </source>
</evidence>
<feature type="compositionally biased region" description="Low complexity" evidence="14">
    <location>
        <begin position="1186"/>
        <end position="1199"/>
    </location>
</feature>
<dbReference type="InterPro" id="IPR000403">
    <property type="entry name" value="PI3/4_kinase_cat_dom"/>
</dbReference>
<feature type="region of interest" description="Disordered" evidence="14">
    <location>
        <begin position="398"/>
        <end position="437"/>
    </location>
</feature>
<evidence type="ECO:0000313" key="17">
    <source>
        <dbReference type="EMBL" id="WIA08309.1"/>
    </source>
</evidence>
<feature type="compositionally biased region" description="Low complexity" evidence="14">
    <location>
        <begin position="417"/>
        <end position="426"/>
    </location>
</feature>
<dbReference type="PROSITE" id="PS50196">
    <property type="entry name" value="RANBD1"/>
    <property type="match status" value="1"/>
</dbReference>
<feature type="compositionally biased region" description="Basic and acidic residues" evidence="14">
    <location>
        <begin position="401"/>
        <end position="416"/>
    </location>
</feature>
<evidence type="ECO:0000256" key="13">
    <source>
        <dbReference type="ARBA" id="ARBA00023242"/>
    </source>
</evidence>
<dbReference type="Proteomes" id="UP001244341">
    <property type="component" value="Chromosome 1b"/>
</dbReference>
<keyword evidence="12" id="KW-0906">Nuclear pore complex</keyword>
<dbReference type="Pfam" id="PF00454">
    <property type="entry name" value="PI3_PI4_kinase"/>
    <property type="match status" value="1"/>
</dbReference>
<keyword evidence="13" id="KW-0539">Nucleus</keyword>
<feature type="region of interest" description="Disordered" evidence="14">
    <location>
        <begin position="1035"/>
        <end position="1091"/>
    </location>
</feature>
<dbReference type="InterPro" id="IPR000156">
    <property type="entry name" value="Ran_bind_dom"/>
</dbReference>
<protein>
    <recommendedName>
        <fullName evidence="3">1-phosphatidylinositol 4-kinase</fullName>
        <ecNumber evidence="3">2.7.1.67</ecNumber>
    </recommendedName>
</protein>
<evidence type="ECO:0000256" key="14">
    <source>
        <dbReference type="SAM" id="MobiDB-lite"/>
    </source>
</evidence>
<dbReference type="PANTHER" id="PTHR45800:SF11">
    <property type="entry name" value="PHOSPHATIDYLINOSITOL 3-KINASE-RELATED PROTEIN KINASE"/>
    <property type="match status" value="1"/>
</dbReference>
<keyword evidence="9" id="KW-0067">ATP-binding</keyword>
<feature type="compositionally biased region" description="Low complexity" evidence="14">
    <location>
        <begin position="569"/>
        <end position="586"/>
    </location>
</feature>
<dbReference type="PROSITE" id="PS50290">
    <property type="entry name" value="PI3_4_KINASE_3"/>
    <property type="match status" value="1"/>
</dbReference>
<evidence type="ECO:0000256" key="10">
    <source>
        <dbReference type="ARBA" id="ARBA00022927"/>
    </source>
</evidence>
<feature type="domain" description="RanBD1" evidence="15">
    <location>
        <begin position="295"/>
        <end position="418"/>
    </location>
</feature>
<dbReference type="PANTHER" id="PTHR45800">
    <property type="entry name" value="PHOSPHATIDYLINOSITOL 4-KINASE GAMMA"/>
    <property type="match status" value="1"/>
</dbReference>
<dbReference type="Pfam" id="PF08911">
    <property type="entry name" value="NUP50"/>
    <property type="match status" value="1"/>
</dbReference>
<dbReference type="SUPFAM" id="SSF50729">
    <property type="entry name" value="PH domain-like"/>
    <property type="match status" value="1"/>
</dbReference>
<evidence type="ECO:0000256" key="9">
    <source>
        <dbReference type="ARBA" id="ARBA00022840"/>
    </source>
</evidence>
<evidence type="ECO:0000259" key="16">
    <source>
        <dbReference type="PROSITE" id="PS50290"/>
    </source>
</evidence>
<feature type="compositionally biased region" description="Low complexity" evidence="14">
    <location>
        <begin position="100"/>
        <end position="139"/>
    </location>
</feature>
<evidence type="ECO:0000256" key="4">
    <source>
        <dbReference type="ARBA" id="ARBA00022448"/>
    </source>
</evidence>
<feature type="compositionally biased region" description="Low complexity" evidence="14">
    <location>
        <begin position="51"/>
        <end position="64"/>
    </location>
</feature>
<evidence type="ECO:0000256" key="12">
    <source>
        <dbReference type="ARBA" id="ARBA00023132"/>
    </source>
</evidence>
<dbReference type="InterPro" id="IPR015007">
    <property type="entry name" value="NUP2/50/61"/>
</dbReference>
<feature type="domain" description="PI3K/PI4K catalytic" evidence="16">
    <location>
        <begin position="658"/>
        <end position="1013"/>
    </location>
</feature>
<dbReference type="Gene3D" id="2.30.29.30">
    <property type="entry name" value="Pleckstrin-homology domain (PH domain)/Phosphotyrosine-binding domain (PTB)"/>
    <property type="match status" value="1"/>
</dbReference>
<sequence length="1409" mass="143467">MQPAGKRRPGEQITKDNFDDEEEGSGPDPSTWGKADQATMQRRKVVRVRRGGAAAEPASTAAAAQDSEKAGAANPFAGVSLAAAEAPAANPFAGVSLMAAAKAPEASKEAAAPEAAEKPAAADGDAAAKPAEEAAAPEVATDKAVEGKETDAGAKEVEAAKQPAEAAAAAADKPKNASAEAAKEGAAAAGSTPSLFGGSAGFGGFGNSSGGFGGLGGSGFGGGFGGFAAAAKDGSAGGGSLFGSYTAPQPGGLFAPVPAFGAAGRASKDGGEDGAAGEGEGEDAAEGDAVFGGPEIAPVVQLSEVPKQTGEEEEDALFAADGTLFEFVDGKEWRERGKGELRLNLHKAGRQARLVMRQRGSHKLLLNANLYPKMATSKMVGGKGVTFAAVNAAVASAAAADGDKDDKDDSKAKEAAAQEGDAAADAEGGKAGSGKGASSAMRTYAFKAKSGERIDAFVAAVDQHKAAAAGGSGAPAAAEDAVCKRAVQKALRWLTRRAFACRGEKMFIEQPTATCTVVQAGVNATPGQQVTDVLGLQSSKFSTTDCFTTTHGFVISAPPAGWASEKLASHSGGSRSSSNSSHTSSTPRAAEASSTPVGWSGLLEISRATGAPGVVGSSPSAEEVDVDEEGHIEVACTAHTNTGVRSLVKSVIRGLKALQEPEAAREGMGGTYFFPNEAGRKCAIFKPCDEEPLAPANPKGYVGRALGDPGWKSTVRVGEAAMREVAAYLLDHEHFAQVPHTVLVQAQHRLFNYNYAAVGAAAGRAGGLAGCSSSSSMASLGAAEGQLLRAGSGGRPLKLGSLQEFVHHLADTNEMGASRFRTRDVHAIGILDIRLFNTDRHAGNILVREPVSAPRDFSSCRHGMRTMSSINAAAAAAAVVSVGSYELIPIDHGFCLPEALEAPYFEWLHWPQACLPFDDDELAYIARLDVAADIALLQRELPNLRPECLRVLEVATTLLQRCAAAGLTLADIGALASRPLDALDGDDSCPSELEKACVAARQAVETRELTAMMSSSSCSSSGDCAAFSLREADEEGLDSSELGEEPCSDEPEQQEVDSEEDLDAIMSAEQRHQVAQLQQQQQRPRAPSRLANCSSIGDEEAAAAAKAVASAAAAAAGKASSSDLASVMSEGTVFNLATAMSLGSNGVRAPGDADLLFDLEDDPAGACDGSSGGGTPRGSVLRSLHGKGQLGSNSGSSSGRQDDVVMAGASSSGLYGAGSISDMEAEQLTEYLGSTQLLPHGAAAAPGGAAADARPMMGLSVSLASPVPAGTAGLPPTPPGVPPSPAGLPPIARSMQLRENWMLQGLKAKAAQAVHARCTMTGSKKGAAAAAAVRRRTGVQCVMYPPPVVRAAPRKCNEVLSGLSEEQWAAFVAELQAYIDDALRPATGCWRRAYAATGLGAAAMSCPRF</sequence>
<keyword evidence="10" id="KW-0653">Protein transport</keyword>
<feature type="compositionally biased region" description="Low complexity" evidence="14">
    <location>
        <begin position="1073"/>
        <end position="1091"/>
    </location>
</feature>
<evidence type="ECO:0000256" key="11">
    <source>
        <dbReference type="ARBA" id="ARBA00023010"/>
    </source>
</evidence>
<feature type="region of interest" description="Disordered" evidence="14">
    <location>
        <begin position="1"/>
        <end position="71"/>
    </location>
</feature>
<keyword evidence="7" id="KW-0418">Kinase</keyword>
<comment type="subcellular location">
    <subcellularLocation>
        <location evidence="1">Nucleus</location>
        <location evidence="1">Nuclear pore complex</location>
    </subcellularLocation>
</comment>
<feature type="compositionally biased region" description="Basic and acidic residues" evidence="14">
    <location>
        <begin position="8"/>
        <end position="17"/>
    </location>
</feature>
<feature type="region of interest" description="Disordered" evidence="14">
    <location>
        <begin position="264"/>
        <end position="286"/>
    </location>
</feature>
<evidence type="ECO:0000256" key="2">
    <source>
        <dbReference type="ARBA" id="ARBA00008941"/>
    </source>
</evidence>
<keyword evidence="11" id="KW-0811">Translocation</keyword>
<keyword evidence="6" id="KW-0547">Nucleotide-binding</keyword>
<feature type="compositionally biased region" description="Basic and acidic residues" evidence="14">
    <location>
        <begin position="140"/>
        <end position="159"/>
    </location>
</feature>
<dbReference type="EMBL" id="CP126208">
    <property type="protein sequence ID" value="WIA08309.1"/>
    <property type="molecule type" value="Genomic_DNA"/>
</dbReference>
<feature type="compositionally biased region" description="Acidic residues" evidence="14">
    <location>
        <begin position="1035"/>
        <end position="1063"/>
    </location>
</feature>
<gene>
    <name evidence="17" type="ORF">OEZ85_007752</name>
</gene>
<evidence type="ECO:0000256" key="6">
    <source>
        <dbReference type="ARBA" id="ARBA00022741"/>
    </source>
</evidence>
<reference evidence="17 18" key="1">
    <citation type="submission" date="2023-05" db="EMBL/GenBank/DDBJ databases">
        <title>A 100% complete, gapless, phased diploid assembly of the Scenedesmus obliquus UTEX 3031 genome.</title>
        <authorList>
            <person name="Biondi T.C."/>
            <person name="Hanschen E.R."/>
            <person name="Kwon T."/>
            <person name="Eng W."/>
            <person name="Kruse C.P.S."/>
            <person name="Koehler S.I."/>
            <person name="Kunde Y."/>
            <person name="Gleasner C.D."/>
            <person name="You Mak K.T."/>
            <person name="Polle J."/>
            <person name="Hovde B.T."/>
            <person name="Starkenburg S.R."/>
        </authorList>
    </citation>
    <scope>NUCLEOTIDE SEQUENCE [LARGE SCALE GENOMIC DNA]</scope>
    <source>
        <strain evidence="17 18">DOE0152z</strain>
    </source>
</reference>
<feature type="region of interest" description="Disordered" evidence="14">
    <location>
        <begin position="1166"/>
        <end position="1204"/>
    </location>
</feature>
<feature type="compositionally biased region" description="Low complexity" evidence="14">
    <location>
        <begin position="160"/>
        <end position="191"/>
    </location>
</feature>
<organism evidence="17 18">
    <name type="scientific">Tetradesmus obliquus</name>
    <name type="common">Green alga</name>
    <name type="synonym">Acutodesmus obliquus</name>
    <dbReference type="NCBI Taxonomy" id="3088"/>
    <lineage>
        <taxon>Eukaryota</taxon>
        <taxon>Viridiplantae</taxon>
        <taxon>Chlorophyta</taxon>
        <taxon>core chlorophytes</taxon>
        <taxon>Chlorophyceae</taxon>
        <taxon>CS clade</taxon>
        <taxon>Sphaeropleales</taxon>
        <taxon>Scenedesmaceae</taxon>
        <taxon>Tetradesmus</taxon>
    </lineage>
</organism>
<keyword evidence="5" id="KW-0808">Transferase</keyword>